<protein>
    <submittedName>
        <fullName evidence="1">Uncharacterized protein</fullName>
    </submittedName>
</protein>
<name>A0ACC1RK05_9HYPO</name>
<gene>
    <name evidence="1" type="ORF">NM208_g13376</name>
</gene>
<sequence length="171" mass="18951">MFQPSRFGCNLHFAPRPPLLVSVGSHQRSLPATWLQIRTMASPPFPSLQLDFASTGRRLPSKTKVDSCAVSRRNKCRRVYQCIGPGLLSSAMHSPSLQVCLVTDLAGAGSAASSLSSMDPRQLKSPHRDACWWARAHWPQYEWDTPEENISIAQQPPGLWSGNDTGVSFRY</sequence>
<reference evidence="1" key="1">
    <citation type="submission" date="2022-08" db="EMBL/GenBank/DDBJ databases">
        <title>Genome Sequence of Fusarium decemcellulare.</title>
        <authorList>
            <person name="Buettner E."/>
        </authorList>
    </citation>
    <scope>NUCLEOTIDE SEQUENCE</scope>
    <source>
        <strain evidence="1">Babe19</strain>
    </source>
</reference>
<evidence type="ECO:0000313" key="2">
    <source>
        <dbReference type="Proteomes" id="UP001148629"/>
    </source>
</evidence>
<comment type="caution">
    <text evidence="1">The sequence shown here is derived from an EMBL/GenBank/DDBJ whole genome shotgun (WGS) entry which is preliminary data.</text>
</comment>
<dbReference type="Proteomes" id="UP001148629">
    <property type="component" value="Unassembled WGS sequence"/>
</dbReference>
<keyword evidence="2" id="KW-1185">Reference proteome</keyword>
<proteinExistence type="predicted"/>
<accession>A0ACC1RK05</accession>
<evidence type="ECO:0000313" key="1">
    <source>
        <dbReference type="EMBL" id="KAJ3521260.1"/>
    </source>
</evidence>
<organism evidence="1 2">
    <name type="scientific">Fusarium decemcellulare</name>
    <dbReference type="NCBI Taxonomy" id="57161"/>
    <lineage>
        <taxon>Eukaryota</taxon>
        <taxon>Fungi</taxon>
        <taxon>Dikarya</taxon>
        <taxon>Ascomycota</taxon>
        <taxon>Pezizomycotina</taxon>
        <taxon>Sordariomycetes</taxon>
        <taxon>Hypocreomycetidae</taxon>
        <taxon>Hypocreales</taxon>
        <taxon>Nectriaceae</taxon>
        <taxon>Fusarium</taxon>
        <taxon>Fusarium decemcellulare species complex</taxon>
    </lineage>
</organism>
<dbReference type="EMBL" id="JANRMS010002714">
    <property type="protein sequence ID" value="KAJ3521260.1"/>
    <property type="molecule type" value="Genomic_DNA"/>
</dbReference>